<reference evidence="7" key="1">
    <citation type="submission" date="2022-12" db="EMBL/GenBank/DDBJ databases">
        <title>Draft genome assemblies for two species of Escallonia (Escalloniales).</title>
        <authorList>
            <person name="Chanderbali A."/>
            <person name="Dervinis C."/>
            <person name="Anghel I."/>
            <person name="Soltis D."/>
            <person name="Soltis P."/>
            <person name="Zapata F."/>
        </authorList>
    </citation>
    <scope>NUCLEOTIDE SEQUENCE</scope>
    <source>
        <strain evidence="7">UCBG64.0493</strain>
        <tissue evidence="7">Leaf</tissue>
    </source>
</reference>
<comment type="similarity">
    <text evidence="1">Belongs to the importin alpha family.</text>
</comment>
<dbReference type="Proteomes" id="UP001188597">
    <property type="component" value="Unassembled WGS sequence"/>
</dbReference>
<evidence type="ECO:0000256" key="4">
    <source>
        <dbReference type="ARBA" id="ARBA00022927"/>
    </source>
</evidence>
<dbReference type="EMBL" id="JAVXUP010000349">
    <property type="protein sequence ID" value="KAK3030182.1"/>
    <property type="molecule type" value="Genomic_DNA"/>
</dbReference>
<dbReference type="InterPro" id="IPR036975">
    <property type="entry name" value="Importin-a_IBB_sf"/>
</dbReference>
<dbReference type="InterPro" id="IPR002652">
    <property type="entry name" value="Importin-a_IBB"/>
</dbReference>
<dbReference type="PROSITE" id="PS51214">
    <property type="entry name" value="IBB"/>
    <property type="match status" value="1"/>
</dbReference>
<dbReference type="Gene3D" id="1.20.5.690">
    <property type="entry name" value="Importin-alpha, importin-beta-binding domain"/>
    <property type="match status" value="1"/>
</dbReference>
<dbReference type="FunFam" id="1.20.5.690:FF:000002">
    <property type="entry name" value="Importin subunit alpha"/>
    <property type="match status" value="1"/>
</dbReference>
<organism evidence="7 8">
    <name type="scientific">Escallonia herrerae</name>
    <dbReference type="NCBI Taxonomy" id="1293975"/>
    <lineage>
        <taxon>Eukaryota</taxon>
        <taxon>Viridiplantae</taxon>
        <taxon>Streptophyta</taxon>
        <taxon>Embryophyta</taxon>
        <taxon>Tracheophyta</taxon>
        <taxon>Spermatophyta</taxon>
        <taxon>Magnoliopsida</taxon>
        <taxon>eudicotyledons</taxon>
        <taxon>Gunneridae</taxon>
        <taxon>Pentapetalae</taxon>
        <taxon>asterids</taxon>
        <taxon>campanulids</taxon>
        <taxon>Escalloniales</taxon>
        <taxon>Escalloniaceae</taxon>
        <taxon>Escallonia</taxon>
    </lineage>
</organism>
<comment type="caution">
    <text evidence="7">The sequence shown here is derived from an EMBL/GenBank/DDBJ whole genome shotgun (WGS) entry which is preliminary data.</text>
</comment>
<evidence type="ECO:0000313" key="8">
    <source>
        <dbReference type="Proteomes" id="UP001188597"/>
    </source>
</evidence>
<evidence type="ECO:0000259" key="6">
    <source>
        <dbReference type="PROSITE" id="PS51214"/>
    </source>
</evidence>
<evidence type="ECO:0000313" key="7">
    <source>
        <dbReference type="EMBL" id="KAK3030182.1"/>
    </source>
</evidence>
<gene>
    <name evidence="7" type="ORF">RJ639_039659</name>
</gene>
<keyword evidence="3" id="KW-0677">Repeat</keyword>
<keyword evidence="8" id="KW-1185">Reference proteome</keyword>
<evidence type="ECO:0000256" key="5">
    <source>
        <dbReference type="PROSITE-ProRule" id="PRU00561"/>
    </source>
</evidence>
<keyword evidence="2 5" id="KW-0813">Transport</keyword>
<sequence length="78" mass="9174">MMPLRPKERTEVRWNVYNVTVDAEEGRRQREDNMVEIRKNQREESLQKNAARASRLSSFPFLAKPHLALRASSSYLTL</sequence>
<dbReference type="AlphaFoldDB" id="A0AA89BAP0"/>
<dbReference type="GO" id="GO:0006606">
    <property type="term" value="P:protein import into nucleus"/>
    <property type="evidence" value="ECO:0007669"/>
    <property type="project" value="InterPro"/>
</dbReference>
<protein>
    <recommendedName>
        <fullName evidence="6">IBB domain-containing protein</fullName>
    </recommendedName>
</protein>
<keyword evidence="4" id="KW-0653">Protein transport</keyword>
<evidence type="ECO:0000256" key="3">
    <source>
        <dbReference type="ARBA" id="ARBA00022737"/>
    </source>
</evidence>
<accession>A0AA89BAP0</accession>
<dbReference type="GO" id="GO:0061608">
    <property type="term" value="F:nuclear import signal receptor activity"/>
    <property type="evidence" value="ECO:0007669"/>
    <property type="project" value="InterPro"/>
</dbReference>
<feature type="domain" description="IBB" evidence="6">
    <location>
        <begin position="1"/>
        <end position="61"/>
    </location>
</feature>
<evidence type="ECO:0000256" key="2">
    <source>
        <dbReference type="ARBA" id="ARBA00022448"/>
    </source>
</evidence>
<name>A0AA89BAP0_9ASTE</name>
<proteinExistence type="inferred from homology"/>
<evidence type="ECO:0000256" key="1">
    <source>
        <dbReference type="ARBA" id="ARBA00010394"/>
    </source>
</evidence>
<dbReference type="Pfam" id="PF01749">
    <property type="entry name" value="IBB"/>
    <property type="match status" value="1"/>
</dbReference>